<dbReference type="OrthoDB" id="2618743at2"/>
<dbReference type="AlphaFoldDB" id="A0A431UJH8"/>
<dbReference type="Proteomes" id="UP000276349">
    <property type="component" value="Unassembled WGS sequence"/>
</dbReference>
<dbReference type="RefSeq" id="WP_126295601.1">
    <property type="nucleotide sequence ID" value="NZ_CP155468.1"/>
</dbReference>
<protein>
    <recommendedName>
        <fullName evidence="3">Barstar (barnase inhibitor) domain-containing protein</fullName>
    </recommendedName>
</protein>
<proteinExistence type="predicted"/>
<gene>
    <name evidence="1" type="ORF">EKG35_16245</name>
</gene>
<evidence type="ECO:0000313" key="2">
    <source>
        <dbReference type="Proteomes" id="UP000276349"/>
    </source>
</evidence>
<accession>A0A431UJH8</accession>
<evidence type="ECO:0008006" key="3">
    <source>
        <dbReference type="Google" id="ProtNLM"/>
    </source>
</evidence>
<keyword evidence="2" id="KW-1185">Reference proteome</keyword>
<reference evidence="1 2" key="1">
    <citation type="submission" date="2018-12" db="EMBL/GenBank/DDBJ databases">
        <authorList>
            <person name="Yu L."/>
        </authorList>
    </citation>
    <scope>NUCLEOTIDE SEQUENCE [LARGE SCALE GENOMIC DNA]</scope>
    <source>
        <strain evidence="1 2">S5H2222</strain>
    </source>
</reference>
<dbReference type="EMBL" id="RXNR01000061">
    <property type="protein sequence ID" value="RTQ89620.1"/>
    <property type="molecule type" value="Genomic_DNA"/>
</dbReference>
<organism evidence="1 2">
    <name type="scientific">Lysinibacillus telephonicus</name>
    <dbReference type="NCBI Taxonomy" id="1714840"/>
    <lineage>
        <taxon>Bacteria</taxon>
        <taxon>Bacillati</taxon>
        <taxon>Bacillota</taxon>
        <taxon>Bacilli</taxon>
        <taxon>Bacillales</taxon>
        <taxon>Bacillaceae</taxon>
        <taxon>Lysinibacillus</taxon>
    </lineage>
</organism>
<sequence>MIKIMTLENLNGRSDVIEFMKGKFKNEHWHKSSIFLTEEAFDFLHSHVEDVLQNFNYFGPNSVSYEQWSQIALNVRSFNNSEDIEFIRFFNKIDNWVQKNFEEHTCFSICGP</sequence>
<name>A0A431UJH8_9BACI</name>
<comment type="caution">
    <text evidence="1">The sequence shown here is derived from an EMBL/GenBank/DDBJ whole genome shotgun (WGS) entry which is preliminary data.</text>
</comment>
<evidence type="ECO:0000313" key="1">
    <source>
        <dbReference type="EMBL" id="RTQ89620.1"/>
    </source>
</evidence>